<evidence type="ECO:0000259" key="2">
    <source>
        <dbReference type="Pfam" id="PF24802"/>
    </source>
</evidence>
<dbReference type="OrthoDB" id="405906at2759"/>
<sequence length="279" mass="31100">MNSTDQAEPEGGLPPGPLELSALAFTAMGTLCCVQMFVLIGITFQRRSGLYFWSLVGATFAQLLVCVSVLIQTWILGEQLNGIPLALSTLGFLFFPLFGYLILYSRLHLLQCSQYILSVASAIIALEWLLAELPMAILGVINTEYPEARKLALAYKISWEFEEAVYPVVDLVLCSCYFVQVKRLWGDSGKKTRSLLWKVVLVVTISLLLDLSWVVLQNTTDPNWSGALECFLMALKLHIEIYILNMLTNIAKAQMADMQSKFSLSLEFCTSHPLVQAKS</sequence>
<feature type="transmembrane region" description="Helical" evidence="1">
    <location>
        <begin position="195"/>
        <end position="216"/>
    </location>
</feature>
<dbReference type="InterPro" id="IPR056120">
    <property type="entry name" value="DUF7703"/>
</dbReference>
<feature type="transmembrane region" description="Helical" evidence="1">
    <location>
        <begin position="82"/>
        <end position="103"/>
    </location>
</feature>
<feature type="domain" description="DUF7703" evidence="2">
    <location>
        <begin position="22"/>
        <end position="256"/>
    </location>
</feature>
<feature type="transmembrane region" description="Helical" evidence="1">
    <location>
        <begin position="231"/>
        <end position="251"/>
    </location>
</feature>
<keyword evidence="1" id="KW-0472">Membrane</keyword>
<feature type="transmembrane region" description="Helical" evidence="1">
    <location>
        <begin position="51"/>
        <end position="76"/>
    </location>
</feature>
<feature type="transmembrane region" description="Helical" evidence="1">
    <location>
        <begin position="115"/>
        <end position="141"/>
    </location>
</feature>
<gene>
    <name evidence="3" type="ORF">PV09_07473</name>
</gene>
<proteinExistence type="predicted"/>
<dbReference type="VEuPathDB" id="FungiDB:PV09_07473"/>
<dbReference type="InParanoid" id="A0A0D1YJ92"/>
<name>A0A0D1YJ92_9PEZI</name>
<accession>A0A0D1YJ92</accession>
<reference evidence="3 4" key="1">
    <citation type="submission" date="2015-01" db="EMBL/GenBank/DDBJ databases">
        <title>The Genome Sequence of Ochroconis gallopava CBS43764.</title>
        <authorList>
            <consortium name="The Broad Institute Genomics Platform"/>
            <person name="Cuomo C."/>
            <person name="de Hoog S."/>
            <person name="Gorbushina A."/>
            <person name="Stielow B."/>
            <person name="Teixiera M."/>
            <person name="Abouelleil A."/>
            <person name="Chapman S.B."/>
            <person name="Priest M."/>
            <person name="Young S.K."/>
            <person name="Wortman J."/>
            <person name="Nusbaum C."/>
            <person name="Birren B."/>
        </authorList>
    </citation>
    <scope>NUCLEOTIDE SEQUENCE [LARGE SCALE GENOMIC DNA]</scope>
    <source>
        <strain evidence="3 4">CBS 43764</strain>
    </source>
</reference>
<dbReference type="RefSeq" id="XP_016210816.1">
    <property type="nucleotide sequence ID" value="XM_016361241.1"/>
</dbReference>
<dbReference type="HOGENOM" id="CLU_045148_4_0_1"/>
<evidence type="ECO:0000313" key="3">
    <source>
        <dbReference type="EMBL" id="KIW00947.1"/>
    </source>
</evidence>
<dbReference type="EMBL" id="KN847558">
    <property type="protein sequence ID" value="KIW00947.1"/>
    <property type="molecule type" value="Genomic_DNA"/>
</dbReference>
<dbReference type="AlphaFoldDB" id="A0A0D1YJ92"/>
<keyword evidence="4" id="KW-1185">Reference proteome</keyword>
<dbReference type="Proteomes" id="UP000053259">
    <property type="component" value="Unassembled WGS sequence"/>
</dbReference>
<evidence type="ECO:0000256" key="1">
    <source>
        <dbReference type="SAM" id="Phobius"/>
    </source>
</evidence>
<keyword evidence="1" id="KW-1133">Transmembrane helix</keyword>
<organism evidence="3 4">
    <name type="scientific">Verruconis gallopava</name>
    <dbReference type="NCBI Taxonomy" id="253628"/>
    <lineage>
        <taxon>Eukaryota</taxon>
        <taxon>Fungi</taxon>
        <taxon>Dikarya</taxon>
        <taxon>Ascomycota</taxon>
        <taxon>Pezizomycotina</taxon>
        <taxon>Dothideomycetes</taxon>
        <taxon>Pleosporomycetidae</taxon>
        <taxon>Venturiales</taxon>
        <taxon>Sympoventuriaceae</taxon>
        <taxon>Verruconis</taxon>
    </lineage>
</organism>
<feature type="transmembrane region" description="Helical" evidence="1">
    <location>
        <begin position="164"/>
        <end position="183"/>
    </location>
</feature>
<dbReference type="PANTHER" id="PTHR37013">
    <property type="entry name" value="INTEGRAL MEMBRANE PROTEIN (AFU_ORTHOLOGUE AFUA_1G05950)-RELATED"/>
    <property type="match status" value="1"/>
</dbReference>
<keyword evidence="1" id="KW-0812">Transmembrane</keyword>
<feature type="transmembrane region" description="Helical" evidence="1">
    <location>
        <begin position="20"/>
        <end position="44"/>
    </location>
</feature>
<dbReference type="GeneID" id="27315446"/>
<dbReference type="Pfam" id="PF24802">
    <property type="entry name" value="DUF7703"/>
    <property type="match status" value="1"/>
</dbReference>
<evidence type="ECO:0000313" key="4">
    <source>
        <dbReference type="Proteomes" id="UP000053259"/>
    </source>
</evidence>
<protein>
    <recommendedName>
        <fullName evidence="2">DUF7703 domain-containing protein</fullName>
    </recommendedName>
</protein>